<gene>
    <name evidence="1" type="ORF">CEXT_608331</name>
</gene>
<evidence type="ECO:0000313" key="2">
    <source>
        <dbReference type="Proteomes" id="UP001054945"/>
    </source>
</evidence>
<proteinExistence type="predicted"/>
<evidence type="ECO:0000313" key="1">
    <source>
        <dbReference type="EMBL" id="GIY42906.1"/>
    </source>
</evidence>
<sequence length="105" mass="11946">MAIPLEMFNKMPKIGWKGTRTVIYESTSNTQCQASSYIPELESSALAAEWYCRIRATTATTLFYLYETLVHDFGSTLRIVDNPPLQVFSFTKLFVAEACENLFCI</sequence>
<comment type="caution">
    <text evidence="1">The sequence shown here is derived from an EMBL/GenBank/DDBJ whole genome shotgun (WGS) entry which is preliminary data.</text>
</comment>
<dbReference type="AlphaFoldDB" id="A0AAV4TBR7"/>
<dbReference type="Proteomes" id="UP001054945">
    <property type="component" value="Unassembled WGS sequence"/>
</dbReference>
<name>A0AAV4TBR7_CAEEX</name>
<dbReference type="EMBL" id="BPLR01010909">
    <property type="protein sequence ID" value="GIY42906.1"/>
    <property type="molecule type" value="Genomic_DNA"/>
</dbReference>
<protein>
    <submittedName>
        <fullName evidence="1">Uncharacterized protein</fullName>
    </submittedName>
</protein>
<accession>A0AAV4TBR7</accession>
<keyword evidence="2" id="KW-1185">Reference proteome</keyword>
<reference evidence="1 2" key="1">
    <citation type="submission" date="2021-06" db="EMBL/GenBank/DDBJ databases">
        <title>Caerostris extrusa draft genome.</title>
        <authorList>
            <person name="Kono N."/>
            <person name="Arakawa K."/>
        </authorList>
    </citation>
    <scope>NUCLEOTIDE SEQUENCE [LARGE SCALE GENOMIC DNA]</scope>
</reference>
<organism evidence="1 2">
    <name type="scientific">Caerostris extrusa</name>
    <name type="common">Bark spider</name>
    <name type="synonym">Caerostris bankana</name>
    <dbReference type="NCBI Taxonomy" id="172846"/>
    <lineage>
        <taxon>Eukaryota</taxon>
        <taxon>Metazoa</taxon>
        <taxon>Ecdysozoa</taxon>
        <taxon>Arthropoda</taxon>
        <taxon>Chelicerata</taxon>
        <taxon>Arachnida</taxon>
        <taxon>Araneae</taxon>
        <taxon>Araneomorphae</taxon>
        <taxon>Entelegynae</taxon>
        <taxon>Araneoidea</taxon>
        <taxon>Araneidae</taxon>
        <taxon>Caerostris</taxon>
    </lineage>
</organism>